<dbReference type="RefSeq" id="WP_006164224.1">
    <property type="nucleotide sequence ID" value="NZ_AHJE01000172.1"/>
</dbReference>
<evidence type="ECO:0000313" key="2">
    <source>
        <dbReference type="EMBL" id="EHP37915.1"/>
    </source>
</evidence>
<dbReference type="EMBL" id="AHJE01000172">
    <property type="protein sequence ID" value="EHP37915.1"/>
    <property type="molecule type" value="Genomic_DNA"/>
</dbReference>
<proteinExistence type="predicted"/>
<protein>
    <submittedName>
        <fullName evidence="2">PIN domain protein</fullName>
    </submittedName>
</protein>
<dbReference type="PANTHER" id="PTHR36173:SF2">
    <property type="entry name" value="RIBONUCLEASE VAPC16"/>
    <property type="match status" value="1"/>
</dbReference>
<dbReference type="PANTHER" id="PTHR36173">
    <property type="entry name" value="RIBONUCLEASE VAPC16-RELATED"/>
    <property type="match status" value="1"/>
</dbReference>
<reference evidence="2 3" key="1">
    <citation type="journal article" date="2012" name="J. Bacteriol.">
        <title>De Novo Genome Project of Cupriavidus basilensis OR16.</title>
        <authorList>
            <person name="Cserhati M."/>
            <person name="Kriszt B."/>
            <person name="Szoboszlay S."/>
            <person name="Toth A."/>
            <person name="Szabo I."/>
            <person name="Tancsics A."/>
            <person name="Nagy I."/>
            <person name="Horvath B."/>
            <person name="Nagy I."/>
            <person name="Kukolya J."/>
        </authorList>
    </citation>
    <scope>NUCLEOTIDE SEQUENCE [LARGE SCALE GENOMIC DNA]</scope>
    <source>
        <strain evidence="2 3">OR16</strain>
    </source>
</reference>
<comment type="caution">
    <text evidence="2">The sequence shown here is derived from an EMBL/GenBank/DDBJ whole genome shotgun (WGS) entry which is preliminary data.</text>
</comment>
<dbReference type="InterPro" id="IPR029060">
    <property type="entry name" value="PIN-like_dom_sf"/>
</dbReference>
<name>H1SHZ0_9BURK</name>
<dbReference type="CDD" id="cd09872">
    <property type="entry name" value="PIN_Sll0205-like"/>
    <property type="match status" value="1"/>
</dbReference>
<feature type="domain" description="PIN" evidence="1">
    <location>
        <begin position="5"/>
        <end position="123"/>
    </location>
</feature>
<dbReference type="Gene3D" id="3.40.50.1010">
    <property type="entry name" value="5'-nuclease"/>
    <property type="match status" value="1"/>
</dbReference>
<dbReference type="SUPFAM" id="SSF88723">
    <property type="entry name" value="PIN domain-like"/>
    <property type="match status" value="1"/>
</dbReference>
<dbReference type="Pfam" id="PF01850">
    <property type="entry name" value="PIN"/>
    <property type="match status" value="1"/>
</dbReference>
<evidence type="ECO:0000259" key="1">
    <source>
        <dbReference type="Pfam" id="PF01850"/>
    </source>
</evidence>
<organism evidence="2 3">
    <name type="scientific">Cupriavidus basilensis OR16</name>
    <dbReference type="NCBI Taxonomy" id="1127483"/>
    <lineage>
        <taxon>Bacteria</taxon>
        <taxon>Pseudomonadati</taxon>
        <taxon>Pseudomonadota</taxon>
        <taxon>Betaproteobacteria</taxon>
        <taxon>Burkholderiales</taxon>
        <taxon>Burkholderiaceae</taxon>
        <taxon>Cupriavidus</taxon>
    </lineage>
</organism>
<sequence>MPELLLDTHIALWASFDDERLSPRARELIQAPTNEIWVSAASIWEIAIKSSLGKLPAAITAAQAAVVFRLSGYQMLPVEAKHALLVESLPTFANHKDPFDRMLIAQVMSEAMVLLTEDALLPQYGKTYVLGA</sequence>
<dbReference type="AlphaFoldDB" id="H1SHZ0"/>
<dbReference type="InterPro" id="IPR052919">
    <property type="entry name" value="TA_system_RNase"/>
</dbReference>
<dbReference type="InterPro" id="IPR041705">
    <property type="entry name" value="PIN_Sll0205"/>
</dbReference>
<accession>H1SHZ0</accession>
<dbReference type="PATRIC" id="fig|1127483.3.peg.8047"/>
<dbReference type="InterPro" id="IPR002716">
    <property type="entry name" value="PIN_dom"/>
</dbReference>
<evidence type="ECO:0000313" key="3">
    <source>
        <dbReference type="Proteomes" id="UP000005808"/>
    </source>
</evidence>
<gene>
    <name evidence="2" type="ORF">OR16_40474</name>
</gene>
<dbReference type="Proteomes" id="UP000005808">
    <property type="component" value="Unassembled WGS sequence"/>
</dbReference>